<dbReference type="SUPFAM" id="SSF55961">
    <property type="entry name" value="Bet v1-like"/>
    <property type="match status" value="1"/>
</dbReference>
<dbReference type="Proteomes" id="UP000245469">
    <property type="component" value="Unassembled WGS sequence"/>
</dbReference>
<proteinExistence type="predicted"/>
<reference evidence="2 3" key="1">
    <citation type="submission" date="2018-03" db="EMBL/GenBank/DDBJ databases">
        <title>Genomic Encyclopedia of Archaeal and Bacterial Type Strains, Phase II (KMG-II): from individual species to whole genera.</title>
        <authorList>
            <person name="Goeker M."/>
        </authorList>
    </citation>
    <scope>NUCLEOTIDE SEQUENCE [LARGE SCALE GENOMIC DNA]</scope>
    <source>
        <strain evidence="2 3">DSM 44889</strain>
    </source>
</reference>
<keyword evidence="3" id="KW-1185">Reference proteome</keyword>
<sequence length="163" mass="17778">MIEVHTDLPGDVATVLDVSLDLDVERAAGRRHRVRPVPAGPGSRTSGRIGAGERVRWSLRLYGLVPLRHTTQILEVVEHAPGGGASFVDTMVSGAFASFRHEHLFEPLSPAPDGSPRTRSTDRMTWTSPLGPLGRLADALFVRRTLEGLLEDRNAEIARCLRA</sequence>
<evidence type="ECO:0008006" key="4">
    <source>
        <dbReference type="Google" id="ProtNLM"/>
    </source>
</evidence>
<comment type="caution">
    <text evidence="2">The sequence shown here is derived from an EMBL/GenBank/DDBJ whole genome shotgun (WGS) entry which is preliminary data.</text>
</comment>
<gene>
    <name evidence="2" type="ORF">BXY45_101252</name>
</gene>
<name>A0A316AER4_9ACTN</name>
<protein>
    <recommendedName>
        <fullName evidence="4">Polyketide cyclase/dehydrase/lipid transport protein</fullName>
    </recommendedName>
</protein>
<evidence type="ECO:0000313" key="2">
    <source>
        <dbReference type="EMBL" id="PWJ56276.1"/>
    </source>
</evidence>
<dbReference type="AlphaFoldDB" id="A0A316AER4"/>
<accession>A0A316AER4</accession>
<evidence type="ECO:0000313" key="3">
    <source>
        <dbReference type="Proteomes" id="UP000245469"/>
    </source>
</evidence>
<evidence type="ECO:0000256" key="1">
    <source>
        <dbReference type="SAM" id="MobiDB-lite"/>
    </source>
</evidence>
<dbReference type="Gene3D" id="3.30.530.20">
    <property type="match status" value="1"/>
</dbReference>
<dbReference type="InterPro" id="IPR023393">
    <property type="entry name" value="START-like_dom_sf"/>
</dbReference>
<organism evidence="2 3">
    <name type="scientific">Quadrisphaera granulorum</name>
    <dbReference type="NCBI Taxonomy" id="317664"/>
    <lineage>
        <taxon>Bacteria</taxon>
        <taxon>Bacillati</taxon>
        <taxon>Actinomycetota</taxon>
        <taxon>Actinomycetes</taxon>
        <taxon>Kineosporiales</taxon>
        <taxon>Kineosporiaceae</taxon>
        <taxon>Quadrisphaera</taxon>
    </lineage>
</organism>
<dbReference type="EMBL" id="QGDQ01000001">
    <property type="protein sequence ID" value="PWJ56276.1"/>
    <property type="molecule type" value="Genomic_DNA"/>
</dbReference>
<feature type="region of interest" description="Disordered" evidence="1">
    <location>
        <begin position="107"/>
        <end position="126"/>
    </location>
</feature>
<dbReference type="CDD" id="cd07820">
    <property type="entry name" value="SRPBCC_3"/>
    <property type="match status" value="1"/>
</dbReference>